<comment type="caution">
    <text evidence="2">The sequence shown here is derived from an EMBL/GenBank/DDBJ whole genome shotgun (WGS) entry which is preliminary data.</text>
</comment>
<keyword evidence="3" id="KW-1185">Reference proteome</keyword>
<dbReference type="AlphaFoldDB" id="A0A8E0KK59"/>
<keyword evidence="1" id="KW-0812">Transmembrane</keyword>
<feature type="transmembrane region" description="Helical" evidence="1">
    <location>
        <begin position="64"/>
        <end position="82"/>
    </location>
</feature>
<sequence length="208" mass="21919">MTDDHSKSIHDDIAYMRGLADEGRHAPLLSGPVMVAAGVIFGLASLGQWAIVTEVLVVDPMAQLWLWLAAGGAFAVALTLLIRRQQAKPGFYSPGNKAVGAAWTAVGFGIFAMWVAFMAVGFSSGDWTLMRAMPIVVFAAYGSAWMVAGAMSDAGWMKGVALLAYGGAVLLGVFADSTWGYLVFAGLMVFVALLPGLALMRQEPSDVV</sequence>
<name>A0A8E0KK59_9CAUL</name>
<dbReference type="EMBL" id="BATC01000009">
    <property type="protein sequence ID" value="GAD58594.1"/>
    <property type="molecule type" value="Genomic_DNA"/>
</dbReference>
<proteinExistence type="predicted"/>
<evidence type="ECO:0000313" key="2">
    <source>
        <dbReference type="EMBL" id="GAD58594.1"/>
    </source>
</evidence>
<feature type="transmembrane region" description="Helical" evidence="1">
    <location>
        <begin position="128"/>
        <end position="148"/>
    </location>
</feature>
<dbReference type="OrthoDB" id="7618329at2"/>
<accession>A0A8E0KK59</accession>
<feature type="transmembrane region" description="Helical" evidence="1">
    <location>
        <begin position="26"/>
        <end position="52"/>
    </location>
</feature>
<reference evidence="3" key="1">
    <citation type="journal article" date="2013" name="Genome Announc.">
        <title>Draft Genome Sequence of the Dimorphic Prosthecate Bacterium Brevundimonas abyssalis TAR-001T.</title>
        <authorList>
            <person name="Tsubouchi T."/>
            <person name="Nishi S."/>
            <person name="Usui K."/>
            <person name="Shimane Y."/>
            <person name="Takaki Y."/>
            <person name="Maruyama T."/>
            <person name="Hatada Y."/>
        </authorList>
    </citation>
    <scope>NUCLEOTIDE SEQUENCE [LARGE SCALE GENOMIC DNA]</scope>
    <source>
        <strain evidence="3">TAR-001</strain>
    </source>
</reference>
<organism evidence="2 3">
    <name type="scientific">Brevundimonas abyssalis TAR-001</name>
    <dbReference type="NCBI Taxonomy" id="1391729"/>
    <lineage>
        <taxon>Bacteria</taxon>
        <taxon>Pseudomonadati</taxon>
        <taxon>Pseudomonadota</taxon>
        <taxon>Alphaproteobacteria</taxon>
        <taxon>Caulobacterales</taxon>
        <taxon>Caulobacteraceae</taxon>
        <taxon>Brevundimonas</taxon>
    </lineage>
</organism>
<evidence type="ECO:0000256" key="1">
    <source>
        <dbReference type="SAM" id="Phobius"/>
    </source>
</evidence>
<keyword evidence="1" id="KW-1133">Transmembrane helix</keyword>
<keyword evidence="1" id="KW-0472">Membrane</keyword>
<dbReference type="Proteomes" id="UP000016569">
    <property type="component" value="Unassembled WGS sequence"/>
</dbReference>
<feature type="transmembrane region" description="Helical" evidence="1">
    <location>
        <begin position="181"/>
        <end position="200"/>
    </location>
</feature>
<dbReference type="RefSeq" id="WP_021696690.1">
    <property type="nucleotide sequence ID" value="NZ_BATC01000009.1"/>
</dbReference>
<gene>
    <name evidence="2" type="ORF">MBEBAB_0844</name>
</gene>
<feature type="transmembrane region" description="Helical" evidence="1">
    <location>
        <begin position="102"/>
        <end position="122"/>
    </location>
</feature>
<evidence type="ECO:0000313" key="3">
    <source>
        <dbReference type="Proteomes" id="UP000016569"/>
    </source>
</evidence>
<protein>
    <submittedName>
        <fullName evidence="2">Uncharacterized protein</fullName>
    </submittedName>
</protein>